<name>A0A8X6XWL7_9ARAC</name>
<protein>
    <submittedName>
        <fullName evidence="1">Uncharacterized protein</fullName>
    </submittedName>
</protein>
<reference evidence="1" key="1">
    <citation type="submission" date="2020-08" db="EMBL/GenBank/DDBJ databases">
        <title>Multicomponent nature underlies the extraordinary mechanical properties of spider dragline silk.</title>
        <authorList>
            <person name="Kono N."/>
            <person name="Nakamura H."/>
            <person name="Mori M."/>
            <person name="Yoshida Y."/>
            <person name="Ohtoshi R."/>
            <person name="Malay A.D."/>
            <person name="Moran D.A.P."/>
            <person name="Tomita M."/>
            <person name="Numata K."/>
            <person name="Arakawa K."/>
        </authorList>
    </citation>
    <scope>NUCLEOTIDE SEQUENCE</scope>
</reference>
<evidence type="ECO:0000313" key="1">
    <source>
        <dbReference type="EMBL" id="GFY60102.1"/>
    </source>
</evidence>
<dbReference type="Gene3D" id="3.30.420.10">
    <property type="entry name" value="Ribonuclease H-like superfamily/Ribonuclease H"/>
    <property type="match status" value="1"/>
</dbReference>
<dbReference type="GO" id="GO:0003676">
    <property type="term" value="F:nucleic acid binding"/>
    <property type="evidence" value="ECO:0007669"/>
    <property type="project" value="InterPro"/>
</dbReference>
<accession>A0A8X6XWL7</accession>
<dbReference type="OrthoDB" id="4843387at2759"/>
<evidence type="ECO:0000313" key="2">
    <source>
        <dbReference type="Proteomes" id="UP000886998"/>
    </source>
</evidence>
<gene>
    <name evidence="1" type="ORF">TNIN_296671</name>
</gene>
<comment type="caution">
    <text evidence="1">The sequence shown here is derived from an EMBL/GenBank/DDBJ whole genome shotgun (WGS) entry which is preliminary data.</text>
</comment>
<dbReference type="AlphaFoldDB" id="A0A8X6XWL7"/>
<keyword evidence="2" id="KW-1185">Reference proteome</keyword>
<proteinExistence type="predicted"/>
<dbReference type="EMBL" id="BMAV01012979">
    <property type="protein sequence ID" value="GFY60102.1"/>
    <property type="molecule type" value="Genomic_DNA"/>
</dbReference>
<organism evidence="1 2">
    <name type="scientific">Trichonephila inaurata madagascariensis</name>
    <dbReference type="NCBI Taxonomy" id="2747483"/>
    <lineage>
        <taxon>Eukaryota</taxon>
        <taxon>Metazoa</taxon>
        <taxon>Ecdysozoa</taxon>
        <taxon>Arthropoda</taxon>
        <taxon>Chelicerata</taxon>
        <taxon>Arachnida</taxon>
        <taxon>Araneae</taxon>
        <taxon>Araneomorphae</taxon>
        <taxon>Entelegynae</taxon>
        <taxon>Araneoidea</taxon>
        <taxon>Nephilidae</taxon>
        <taxon>Trichonephila</taxon>
        <taxon>Trichonephila inaurata</taxon>
    </lineage>
</organism>
<sequence>MLGTHKPLYIFFACTVTTERYKDEILEPYVLFFLCGDVGDQLILRDENVRPYWSALVDNYLEDGIRHMVWPVRCRDLKHSENLLDVLARVIASRQLPLSRCQAHPYVKQNQAHTA</sequence>
<dbReference type="Proteomes" id="UP000886998">
    <property type="component" value="Unassembled WGS sequence"/>
</dbReference>
<dbReference type="InterPro" id="IPR036397">
    <property type="entry name" value="RNaseH_sf"/>
</dbReference>